<dbReference type="InterPro" id="IPR021607">
    <property type="entry name" value="DUF3224"/>
</dbReference>
<reference evidence="2" key="1">
    <citation type="journal article" date="2019" name="Int. J. Syst. Evol. Microbiol.">
        <title>The Global Catalogue of Microorganisms (GCM) 10K type strain sequencing project: providing services to taxonomists for standard genome sequencing and annotation.</title>
        <authorList>
            <consortium name="The Broad Institute Genomics Platform"/>
            <consortium name="The Broad Institute Genome Sequencing Center for Infectious Disease"/>
            <person name="Wu L."/>
            <person name="Ma J."/>
        </authorList>
    </citation>
    <scope>NUCLEOTIDE SEQUENCE [LARGE SCALE GENOMIC DNA]</scope>
    <source>
        <strain evidence="2">KCTC 22558</strain>
    </source>
</reference>
<protein>
    <recommendedName>
        <fullName evidence="3">DUF3224 domain-containing protein</fullName>
    </recommendedName>
</protein>
<name>A0ABQ3C064_9GAMM</name>
<comment type="caution">
    <text evidence="1">The sequence shown here is derived from an EMBL/GenBank/DDBJ whole genome shotgun (WGS) entry which is preliminary data.</text>
</comment>
<sequence>MPTAQGRFEVRRTPQGPLELGDTQGIHMRFDKTFEGPLVATSVVHMLAVGTAMEGSAGYVALERLEATLDGRAGRFSMMHFGVMDRGTPSLKLEVVPDSADGGLAGLRGSMRIDITDGAHFYRFDYELPPA</sequence>
<evidence type="ECO:0008006" key="3">
    <source>
        <dbReference type="Google" id="ProtNLM"/>
    </source>
</evidence>
<dbReference type="Gene3D" id="2.40.350.10">
    <property type="entry name" value="SO1590-like"/>
    <property type="match status" value="1"/>
</dbReference>
<proteinExistence type="predicted"/>
<dbReference type="Pfam" id="PF11528">
    <property type="entry name" value="DUF3224"/>
    <property type="match status" value="1"/>
</dbReference>
<dbReference type="Proteomes" id="UP000643403">
    <property type="component" value="Unassembled WGS sequence"/>
</dbReference>
<accession>A0ABQ3C064</accession>
<gene>
    <name evidence="1" type="ORF">GCM10008101_16510</name>
</gene>
<organism evidence="1 2">
    <name type="scientific">Cognatilysobacter xinjiangensis</name>
    <dbReference type="NCBI Taxonomy" id="546892"/>
    <lineage>
        <taxon>Bacteria</taxon>
        <taxon>Pseudomonadati</taxon>
        <taxon>Pseudomonadota</taxon>
        <taxon>Gammaproteobacteria</taxon>
        <taxon>Lysobacterales</taxon>
        <taxon>Lysobacteraceae</taxon>
        <taxon>Cognatilysobacter</taxon>
    </lineage>
</organism>
<keyword evidence="2" id="KW-1185">Reference proteome</keyword>
<dbReference type="SUPFAM" id="SSF159238">
    <property type="entry name" value="SO1590-like"/>
    <property type="match status" value="1"/>
</dbReference>
<evidence type="ECO:0000313" key="1">
    <source>
        <dbReference type="EMBL" id="GGZ62982.1"/>
    </source>
</evidence>
<dbReference type="InterPro" id="IPR023159">
    <property type="entry name" value="SO1590-like_sf"/>
</dbReference>
<evidence type="ECO:0000313" key="2">
    <source>
        <dbReference type="Proteomes" id="UP000643403"/>
    </source>
</evidence>
<dbReference type="RefSeq" id="WP_189448631.1">
    <property type="nucleotide sequence ID" value="NZ_BMXY01000001.1"/>
</dbReference>
<dbReference type="EMBL" id="BMXY01000001">
    <property type="protein sequence ID" value="GGZ62982.1"/>
    <property type="molecule type" value="Genomic_DNA"/>
</dbReference>